<keyword evidence="2" id="KW-1185">Reference proteome</keyword>
<dbReference type="InterPro" id="IPR024787">
    <property type="entry name" value="EcsC"/>
</dbReference>
<name>A0A1H9A8R8_9RHOB</name>
<dbReference type="PANTHER" id="PTHR41260">
    <property type="entry name" value="PROTEIN ECSC"/>
    <property type="match status" value="1"/>
</dbReference>
<dbReference type="EMBL" id="FOEP01000002">
    <property type="protein sequence ID" value="SEP72887.1"/>
    <property type="molecule type" value="Genomic_DNA"/>
</dbReference>
<evidence type="ECO:0000313" key="1">
    <source>
        <dbReference type="EMBL" id="SEP72887.1"/>
    </source>
</evidence>
<dbReference type="AlphaFoldDB" id="A0A1H9A8R8"/>
<accession>A0A1H9A8R8</accession>
<reference evidence="1 2" key="1">
    <citation type="submission" date="2016-10" db="EMBL/GenBank/DDBJ databases">
        <authorList>
            <person name="de Groot N.N."/>
        </authorList>
    </citation>
    <scope>NUCLEOTIDE SEQUENCE [LARGE SCALE GENOMIC DNA]</scope>
    <source>
        <strain evidence="1 2">DSM 22007</strain>
    </source>
</reference>
<sequence>MTKHDTQQTTSALTTIDVEAELDALAKRYRRANGLGIQVLNLVGGQADALLDRLPGPVRSRLDEGTEAALNLAMRAAHQSRGMVGDQPGWLNTVVATAMGAAGGFGGLPTALAELPVTTTVLLRAIQGVAVQHGFDPEAENVQFDCVRVFASAGPLSQDDGADLAFLTTRVALQGATVQALITRVAPRLAVVLGQKLAAQTVPVLGAVAGAATNYAYTSYYQEIAHVQFGLRKLAIDADVPQEVLVKGLRERVSLIPMQKG</sequence>
<dbReference type="OrthoDB" id="7569638at2"/>
<dbReference type="Proteomes" id="UP000198634">
    <property type="component" value="Unassembled WGS sequence"/>
</dbReference>
<dbReference type="RefSeq" id="WP_090267995.1">
    <property type="nucleotide sequence ID" value="NZ_FOEP01000002.1"/>
</dbReference>
<organism evidence="1 2">
    <name type="scientific">Thalassovita taeanensis</name>
    <dbReference type="NCBI Taxonomy" id="657014"/>
    <lineage>
        <taxon>Bacteria</taxon>
        <taxon>Pseudomonadati</taxon>
        <taxon>Pseudomonadota</taxon>
        <taxon>Alphaproteobacteria</taxon>
        <taxon>Rhodobacterales</taxon>
        <taxon>Roseobacteraceae</taxon>
        <taxon>Thalassovita</taxon>
    </lineage>
</organism>
<dbReference type="STRING" id="657014.SAMN04488092_10243"/>
<dbReference type="Pfam" id="PF12787">
    <property type="entry name" value="EcsC"/>
    <property type="match status" value="1"/>
</dbReference>
<dbReference type="PANTHER" id="PTHR41260:SF1">
    <property type="entry name" value="PROTEIN ECSC"/>
    <property type="match status" value="1"/>
</dbReference>
<gene>
    <name evidence="1" type="ORF">SAMN04488092_10243</name>
</gene>
<proteinExistence type="predicted"/>
<protein>
    <submittedName>
        <fullName evidence="1">EcsC protein family protein</fullName>
    </submittedName>
</protein>
<evidence type="ECO:0000313" key="2">
    <source>
        <dbReference type="Proteomes" id="UP000198634"/>
    </source>
</evidence>